<evidence type="ECO:0000313" key="2">
    <source>
        <dbReference type="EMBL" id="EPI52481.1"/>
    </source>
</evidence>
<dbReference type="EMBL" id="ATJN01000031">
    <property type="protein sequence ID" value="EPI52481.1"/>
    <property type="molecule type" value="Genomic_DNA"/>
</dbReference>
<feature type="non-terminal residue" evidence="2">
    <location>
        <position position="1"/>
    </location>
</feature>
<feature type="compositionally biased region" description="Polar residues" evidence="1">
    <location>
        <begin position="28"/>
        <end position="41"/>
    </location>
</feature>
<evidence type="ECO:0000256" key="1">
    <source>
        <dbReference type="SAM" id="MobiDB-lite"/>
    </source>
</evidence>
<gene>
    <name evidence="2" type="ORF">HMPREF1577_00649</name>
</gene>
<comment type="caution">
    <text evidence="2">The sequence shown here is derived from an EMBL/GenBank/DDBJ whole genome shotgun (WGS) entry which is preliminary data.</text>
</comment>
<accession>T2PKX5</accession>
<dbReference type="AlphaFoldDB" id="T2PKX5"/>
<evidence type="ECO:0000313" key="3">
    <source>
        <dbReference type="Proteomes" id="UP000015779"/>
    </source>
</evidence>
<organism evidence="2 3">
    <name type="scientific">Gardnerella pickettii JCP8017A</name>
    <dbReference type="NCBI Taxonomy" id="1261062"/>
    <lineage>
        <taxon>Bacteria</taxon>
        <taxon>Bacillati</taxon>
        <taxon>Actinomycetota</taxon>
        <taxon>Actinomycetes</taxon>
        <taxon>Bifidobacteriales</taxon>
        <taxon>Bifidobacteriaceae</taxon>
        <taxon>Gardnerella</taxon>
        <taxon>Gardnerella pickettii</taxon>
    </lineage>
</organism>
<name>T2PKX5_9BIFI</name>
<proteinExistence type="predicted"/>
<feature type="region of interest" description="Disordered" evidence="1">
    <location>
        <begin position="15"/>
        <end position="41"/>
    </location>
</feature>
<protein>
    <submittedName>
        <fullName evidence="2">Uncharacterized protein</fullName>
    </submittedName>
</protein>
<dbReference type="Proteomes" id="UP000015779">
    <property type="component" value="Unassembled WGS sequence"/>
</dbReference>
<reference evidence="2 3" key="1">
    <citation type="submission" date="2013-06" db="EMBL/GenBank/DDBJ databases">
        <authorList>
            <person name="Weinstock G."/>
            <person name="Sodergren E."/>
            <person name="Lobos E.A."/>
            <person name="Fulton L."/>
            <person name="Fulton R."/>
            <person name="Courtney L."/>
            <person name="Fronick C."/>
            <person name="O'Laughlin M."/>
            <person name="Godfrey J."/>
            <person name="Wilson R.M."/>
            <person name="Miner T."/>
            <person name="Farmer C."/>
            <person name="Delehaunty K."/>
            <person name="Cordes M."/>
            <person name="Minx P."/>
            <person name="Tomlinson C."/>
            <person name="Chen J."/>
            <person name="Wollam A."/>
            <person name="Pepin K.H."/>
            <person name="Bhonagiri V."/>
            <person name="Zhang X."/>
            <person name="Warren W."/>
            <person name="Mitreva M."/>
            <person name="Mardis E.R."/>
            <person name="Wilson R.K."/>
        </authorList>
    </citation>
    <scope>NUCLEOTIDE SEQUENCE [LARGE SCALE GENOMIC DNA]</scope>
    <source>
        <strain evidence="2 3">JCP8017A</strain>
    </source>
</reference>
<sequence>GDSSKRAWWRIIGRGRKRAQEDDAANKAASNTQITPTEGKQ</sequence>
<dbReference type="HOGENOM" id="CLU_3262234_0_0_11"/>